<dbReference type="InterPro" id="IPR003594">
    <property type="entry name" value="HATPase_dom"/>
</dbReference>
<dbReference type="Gene3D" id="3.30.565.10">
    <property type="entry name" value="Histidine kinase-like ATPase, C-terminal domain"/>
    <property type="match status" value="1"/>
</dbReference>
<accession>A0A3A1VJU6</accession>
<dbReference type="SUPFAM" id="SSF47384">
    <property type="entry name" value="Homodimeric domain of signal transducing histidine kinase"/>
    <property type="match status" value="1"/>
</dbReference>
<dbReference type="GO" id="GO:0000155">
    <property type="term" value="F:phosphorelay sensor kinase activity"/>
    <property type="evidence" value="ECO:0007669"/>
    <property type="project" value="InterPro"/>
</dbReference>
<dbReference type="InterPro" id="IPR004358">
    <property type="entry name" value="Sig_transdc_His_kin-like_C"/>
</dbReference>
<protein>
    <recommendedName>
        <fullName evidence="3">histidine kinase</fullName>
        <ecNumber evidence="3">2.7.13.3</ecNumber>
    </recommendedName>
</protein>
<dbReference type="Gene3D" id="1.10.287.130">
    <property type="match status" value="1"/>
</dbReference>
<evidence type="ECO:0000256" key="12">
    <source>
        <dbReference type="SAM" id="Phobius"/>
    </source>
</evidence>
<dbReference type="SMART" id="SM00387">
    <property type="entry name" value="HATPase_c"/>
    <property type="match status" value="1"/>
</dbReference>
<dbReference type="Pfam" id="PF00512">
    <property type="entry name" value="HisKA"/>
    <property type="match status" value="1"/>
</dbReference>
<evidence type="ECO:0000256" key="2">
    <source>
        <dbReference type="ARBA" id="ARBA00004651"/>
    </source>
</evidence>
<evidence type="ECO:0000256" key="4">
    <source>
        <dbReference type="ARBA" id="ARBA00022475"/>
    </source>
</evidence>
<keyword evidence="10" id="KW-0902">Two-component regulatory system</keyword>
<keyword evidence="6" id="KW-0808">Transferase</keyword>
<dbReference type="Gene3D" id="6.10.340.10">
    <property type="match status" value="1"/>
</dbReference>
<dbReference type="FunFam" id="3.30.565.10:FF:000006">
    <property type="entry name" value="Sensor histidine kinase WalK"/>
    <property type="match status" value="1"/>
</dbReference>
<dbReference type="CDD" id="cd00082">
    <property type="entry name" value="HisKA"/>
    <property type="match status" value="1"/>
</dbReference>
<dbReference type="InterPro" id="IPR003661">
    <property type="entry name" value="HisK_dim/P_dom"/>
</dbReference>
<dbReference type="SUPFAM" id="SSF158472">
    <property type="entry name" value="HAMP domain-like"/>
    <property type="match status" value="1"/>
</dbReference>
<proteinExistence type="predicted"/>
<keyword evidence="5" id="KW-0597">Phosphoprotein</keyword>
<keyword evidence="4" id="KW-1003">Cell membrane</keyword>
<evidence type="ECO:0000313" key="16">
    <source>
        <dbReference type="Proteomes" id="UP000266482"/>
    </source>
</evidence>
<keyword evidence="8 15" id="KW-0418">Kinase</keyword>
<evidence type="ECO:0000259" key="13">
    <source>
        <dbReference type="PROSITE" id="PS50109"/>
    </source>
</evidence>
<dbReference type="SMART" id="SM00388">
    <property type="entry name" value="HisKA"/>
    <property type="match status" value="1"/>
</dbReference>
<dbReference type="CDD" id="cd06225">
    <property type="entry name" value="HAMP"/>
    <property type="match status" value="1"/>
</dbReference>
<organism evidence="15 16">
    <name type="scientific">Paenibacillus nanensis</name>
    <dbReference type="NCBI Taxonomy" id="393251"/>
    <lineage>
        <taxon>Bacteria</taxon>
        <taxon>Bacillati</taxon>
        <taxon>Bacillota</taxon>
        <taxon>Bacilli</taxon>
        <taxon>Bacillales</taxon>
        <taxon>Paenibacillaceae</taxon>
        <taxon>Paenibacillus</taxon>
    </lineage>
</organism>
<dbReference type="AlphaFoldDB" id="A0A3A1VJU6"/>
<evidence type="ECO:0000256" key="3">
    <source>
        <dbReference type="ARBA" id="ARBA00012438"/>
    </source>
</evidence>
<dbReference type="Proteomes" id="UP000266482">
    <property type="component" value="Unassembled WGS sequence"/>
</dbReference>
<dbReference type="EMBL" id="QXQA01000001">
    <property type="protein sequence ID" value="RIX60525.1"/>
    <property type="molecule type" value="Genomic_DNA"/>
</dbReference>
<dbReference type="PANTHER" id="PTHR43711:SF1">
    <property type="entry name" value="HISTIDINE KINASE 1"/>
    <property type="match status" value="1"/>
</dbReference>
<comment type="caution">
    <text evidence="15">The sequence shown here is derived from an EMBL/GenBank/DDBJ whole genome shotgun (WGS) entry which is preliminary data.</text>
</comment>
<dbReference type="PANTHER" id="PTHR43711">
    <property type="entry name" value="TWO-COMPONENT HISTIDINE KINASE"/>
    <property type="match status" value="1"/>
</dbReference>
<dbReference type="Pfam" id="PF02518">
    <property type="entry name" value="HATPase_c"/>
    <property type="match status" value="1"/>
</dbReference>
<comment type="catalytic activity">
    <reaction evidence="1">
        <text>ATP + protein L-histidine = ADP + protein N-phospho-L-histidine.</text>
        <dbReference type="EC" id="2.7.13.3"/>
    </reaction>
</comment>
<dbReference type="EC" id="2.7.13.3" evidence="3"/>
<dbReference type="CDD" id="cd00075">
    <property type="entry name" value="HATPase"/>
    <property type="match status" value="1"/>
</dbReference>
<dbReference type="FunFam" id="1.10.287.130:FF:000001">
    <property type="entry name" value="Two-component sensor histidine kinase"/>
    <property type="match status" value="1"/>
</dbReference>
<dbReference type="InterPro" id="IPR003660">
    <property type="entry name" value="HAMP_dom"/>
</dbReference>
<feature type="transmembrane region" description="Helical" evidence="12">
    <location>
        <begin position="21"/>
        <end position="45"/>
    </location>
</feature>
<dbReference type="InterPro" id="IPR005467">
    <property type="entry name" value="His_kinase_dom"/>
</dbReference>
<evidence type="ECO:0000256" key="8">
    <source>
        <dbReference type="ARBA" id="ARBA00022777"/>
    </source>
</evidence>
<evidence type="ECO:0000256" key="9">
    <source>
        <dbReference type="ARBA" id="ARBA00022840"/>
    </source>
</evidence>
<evidence type="ECO:0000256" key="7">
    <source>
        <dbReference type="ARBA" id="ARBA00022741"/>
    </source>
</evidence>
<dbReference type="OrthoDB" id="2359336at2"/>
<keyword evidence="12" id="KW-0812">Transmembrane</keyword>
<keyword evidence="12" id="KW-1133">Transmembrane helix</keyword>
<gene>
    <name evidence="15" type="ORF">D3P08_02910</name>
</gene>
<dbReference type="GO" id="GO:0005886">
    <property type="term" value="C:plasma membrane"/>
    <property type="evidence" value="ECO:0007669"/>
    <property type="project" value="UniProtKB-SubCell"/>
</dbReference>
<dbReference type="SUPFAM" id="SSF55874">
    <property type="entry name" value="ATPase domain of HSP90 chaperone/DNA topoisomerase II/histidine kinase"/>
    <property type="match status" value="1"/>
</dbReference>
<dbReference type="PRINTS" id="PR00344">
    <property type="entry name" value="BCTRLSENSOR"/>
</dbReference>
<dbReference type="PROSITE" id="PS50885">
    <property type="entry name" value="HAMP"/>
    <property type="match status" value="1"/>
</dbReference>
<keyword evidence="9" id="KW-0067">ATP-binding</keyword>
<keyword evidence="7" id="KW-0547">Nucleotide-binding</keyword>
<dbReference type="InterPro" id="IPR036097">
    <property type="entry name" value="HisK_dim/P_sf"/>
</dbReference>
<evidence type="ECO:0000256" key="6">
    <source>
        <dbReference type="ARBA" id="ARBA00022679"/>
    </source>
</evidence>
<dbReference type="InterPro" id="IPR050736">
    <property type="entry name" value="Sensor_HK_Regulatory"/>
</dbReference>
<dbReference type="PROSITE" id="PS50109">
    <property type="entry name" value="HIS_KIN"/>
    <property type="match status" value="1"/>
</dbReference>
<comment type="subcellular location">
    <subcellularLocation>
        <location evidence="2">Cell membrane</location>
        <topology evidence="2">Multi-pass membrane protein</topology>
    </subcellularLocation>
</comment>
<dbReference type="InterPro" id="IPR036890">
    <property type="entry name" value="HATPase_C_sf"/>
</dbReference>
<feature type="domain" description="HAMP" evidence="14">
    <location>
        <begin position="201"/>
        <end position="253"/>
    </location>
</feature>
<feature type="domain" description="Histidine kinase" evidence="13">
    <location>
        <begin position="261"/>
        <end position="476"/>
    </location>
</feature>
<evidence type="ECO:0000259" key="14">
    <source>
        <dbReference type="PROSITE" id="PS50885"/>
    </source>
</evidence>
<dbReference type="GO" id="GO:0005524">
    <property type="term" value="F:ATP binding"/>
    <property type="evidence" value="ECO:0007669"/>
    <property type="project" value="UniProtKB-KW"/>
</dbReference>
<evidence type="ECO:0000256" key="1">
    <source>
        <dbReference type="ARBA" id="ARBA00000085"/>
    </source>
</evidence>
<feature type="transmembrane region" description="Helical" evidence="12">
    <location>
        <begin position="177"/>
        <end position="200"/>
    </location>
</feature>
<reference evidence="15 16" key="1">
    <citation type="submission" date="2018-09" db="EMBL/GenBank/DDBJ databases">
        <title>Paenibacillus aracenensis nov. sp. isolated from a cave in southern Spain.</title>
        <authorList>
            <person name="Jurado V."/>
            <person name="Gutierrez-Patricio S."/>
            <person name="Gonzalez-Pimentel J.L."/>
            <person name="Miller A.Z."/>
            <person name="Laiz L."/>
            <person name="Saiz-Jimenez C."/>
        </authorList>
    </citation>
    <scope>NUCLEOTIDE SEQUENCE [LARGE SCALE GENOMIC DNA]</scope>
    <source>
        <strain evidence="15 16">DSM 22867</strain>
    </source>
</reference>
<evidence type="ECO:0000256" key="11">
    <source>
        <dbReference type="ARBA" id="ARBA00023136"/>
    </source>
</evidence>
<keyword evidence="16" id="KW-1185">Reference proteome</keyword>
<dbReference type="SMART" id="SM00304">
    <property type="entry name" value="HAMP"/>
    <property type="match status" value="1"/>
</dbReference>
<evidence type="ECO:0000313" key="15">
    <source>
        <dbReference type="EMBL" id="RIX60525.1"/>
    </source>
</evidence>
<keyword evidence="11 12" id="KW-0472">Membrane</keyword>
<name>A0A3A1VJU6_9BACL</name>
<sequence length="484" mass="52832">MGIRVPVETERAGMRSLKTKMVWSYLLLIVLVVSLLGASFAILMWNYYYGSAQSSVKQRVESAMALHGRSLSSLTLQDQADYLLQHMAEAGPTRIQLLNSAGELRIDSDGFAPDIRYATGDVKAAMNGEIGGWTGVDPFYGERVISVTAPLWNEARVISMIRYTSSLEQVDRMVANIIQMAAFAGLAVILLFLGLSLFLAQQIVKPIRELTRAARYMADGDWSRRASQRGKDEIGQLAETFNTMVSELNKREKLKNDFISSISHELRTPLTSIKGWSETLKESEPTEDDEEVKLGLSIISKETDRLAGLVEDLLDFSKLSARTMELQSETLDLNEPVKETVSQLAVREEGTKVKLIAAYGAGPILVNGDSNRLKQVVINLIDNAIKFTPPGGNVRVVTAADDEFATVTVSDTGSGIGAEDLPHVMEKFYKASNSHGGSGLGLAICKEIVQLHGGEMAIDSERGAGTIVKVKLPLVNGAKADRQH</sequence>
<evidence type="ECO:0000256" key="5">
    <source>
        <dbReference type="ARBA" id="ARBA00022553"/>
    </source>
</evidence>
<dbReference type="Pfam" id="PF00672">
    <property type="entry name" value="HAMP"/>
    <property type="match status" value="1"/>
</dbReference>
<evidence type="ECO:0000256" key="10">
    <source>
        <dbReference type="ARBA" id="ARBA00023012"/>
    </source>
</evidence>